<dbReference type="Pfam" id="PF20039">
    <property type="entry name" value="DUF6441"/>
    <property type="match status" value="1"/>
</dbReference>
<dbReference type="EMBL" id="JBHSNA010000015">
    <property type="protein sequence ID" value="MFC5567481.1"/>
    <property type="molecule type" value="Genomic_DNA"/>
</dbReference>
<accession>A0ABW0SEW8</accession>
<protein>
    <submittedName>
        <fullName evidence="1">DUF6441 family protein</fullName>
    </submittedName>
</protein>
<dbReference type="Proteomes" id="UP001596056">
    <property type="component" value="Unassembled WGS sequence"/>
</dbReference>
<dbReference type="RefSeq" id="WP_209840996.1">
    <property type="nucleotide sequence ID" value="NZ_JAGGJP010000009.1"/>
</dbReference>
<comment type="caution">
    <text evidence="1">The sequence shown here is derived from an EMBL/GenBank/DDBJ whole genome shotgun (WGS) entry which is preliminary data.</text>
</comment>
<dbReference type="InterPro" id="IPR045622">
    <property type="entry name" value="DUF6441"/>
</dbReference>
<evidence type="ECO:0000313" key="2">
    <source>
        <dbReference type="Proteomes" id="UP001596056"/>
    </source>
</evidence>
<reference evidence="2" key="1">
    <citation type="journal article" date="2019" name="Int. J. Syst. Evol. Microbiol.">
        <title>The Global Catalogue of Microorganisms (GCM) 10K type strain sequencing project: providing services to taxonomists for standard genome sequencing and annotation.</title>
        <authorList>
            <consortium name="The Broad Institute Genomics Platform"/>
            <consortium name="The Broad Institute Genome Sequencing Center for Infectious Disease"/>
            <person name="Wu L."/>
            <person name="Ma J."/>
        </authorList>
    </citation>
    <scope>NUCLEOTIDE SEQUENCE [LARGE SCALE GENOMIC DNA]</scope>
    <source>
        <strain evidence="2">KACC 11588</strain>
    </source>
</reference>
<sequence>MRLGVRIEGDLRVALRVEAERSARVVTQAIGQAQTELKAAWRGQVRGALGARLANSIRGETYPKGTASLDAAALVWAKAPHIVGAYEEGALIRSPNGFWLAIPLPAAGRAGGGRKMTPARWERQTGQRLRFVYRRGRTALLVAEDARLSRRGLAAAKKGRRRRDGMLSGAQTVPIFVLVPQVRLAKRLDLSGEIGRVHASLAAIIAAGLGDR</sequence>
<gene>
    <name evidence="1" type="ORF">ACFPOC_13795</name>
</gene>
<name>A0ABW0SEW8_9RHOB</name>
<organism evidence="1 2">
    <name type="scientific">Rubellimicrobium aerolatum</name>
    <dbReference type="NCBI Taxonomy" id="490979"/>
    <lineage>
        <taxon>Bacteria</taxon>
        <taxon>Pseudomonadati</taxon>
        <taxon>Pseudomonadota</taxon>
        <taxon>Alphaproteobacteria</taxon>
        <taxon>Rhodobacterales</taxon>
        <taxon>Roseobacteraceae</taxon>
        <taxon>Rubellimicrobium</taxon>
    </lineage>
</organism>
<proteinExistence type="predicted"/>
<keyword evidence="2" id="KW-1185">Reference proteome</keyword>
<evidence type="ECO:0000313" key="1">
    <source>
        <dbReference type="EMBL" id="MFC5567481.1"/>
    </source>
</evidence>